<organism evidence="1 2">
    <name type="scientific">Intestinimonas massiliensis</name>
    <name type="common">ex Afouda et al. 2020</name>
    <dbReference type="NCBI Taxonomy" id="1673721"/>
    <lineage>
        <taxon>Bacteria</taxon>
        <taxon>Bacillati</taxon>
        <taxon>Bacillota</taxon>
        <taxon>Clostridia</taxon>
        <taxon>Eubacteriales</taxon>
        <taxon>Intestinimonas</taxon>
    </lineage>
</organism>
<name>A0AAW5JSF4_9FIRM</name>
<dbReference type="RefSeq" id="WP_256303819.1">
    <property type="nucleotide sequence ID" value="NZ_JANFYS010000013.1"/>
</dbReference>
<reference evidence="1" key="1">
    <citation type="submission" date="2022-06" db="EMBL/GenBank/DDBJ databases">
        <title>Isolation of gut microbiota from human fecal samples.</title>
        <authorList>
            <person name="Pamer E.G."/>
            <person name="Barat B."/>
            <person name="Waligurski E."/>
            <person name="Medina S."/>
            <person name="Paddock L."/>
            <person name="Mostad J."/>
        </authorList>
    </citation>
    <scope>NUCLEOTIDE SEQUENCE</scope>
    <source>
        <strain evidence="1">DFI.9.91</strain>
    </source>
</reference>
<evidence type="ECO:0000313" key="2">
    <source>
        <dbReference type="Proteomes" id="UP001204562"/>
    </source>
</evidence>
<proteinExistence type="predicted"/>
<evidence type="ECO:0000313" key="1">
    <source>
        <dbReference type="EMBL" id="MCQ4770329.1"/>
    </source>
</evidence>
<dbReference type="Proteomes" id="UP001204562">
    <property type="component" value="Unassembled WGS sequence"/>
</dbReference>
<sequence>MDEKSLRPLKIEPQFKNLIRPLQRKEYLQLEQNILSDGCRDPITIWNGIIVDGHNRYEICMRHQIPFAVVEMVFSCDAEAIAWICANQLGRRNISEETRKFLIGKQYEAEKQVGMNMNPKGVNQYSPENEFHITPASDERKQSRVHTAERIAKDNHISKGTVEKYAIYARAMDTLAEKDAAIVPKILSGEYKIAHKNVVELSKLSPADIRKVERRIKRMQQPFIQYNQSRNAISEVSEGSKEAAAVTSIKDMPAFDPDADINVLTLTIPSWSSSIDRVRKKTDLSIISTQAREGLVRQLHSLIGHVNDLLGAVKED</sequence>
<dbReference type="InterPro" id="IPR036086">
    <property type="entry name" value="ParB/Sulfiredoxin_sf"/>
</dbReference>
<accession>A0AAW5JSF4</accession>
<dbReference type="EMBL" id="JANFYS010000013">
    <property type="protein sequence ID" value="MCQ4770329.1"/>
    <property type="molecule type" value="Genomic_DNA"/>
</dbReference>
<gene>
    <name evidence="1" type="ORF">NE579_07615</name>
</gene>
<dbReference type="AlphaFoldDB" id="A0AAW5JSF4"/>
<evidence type="ECO:0008006" key="3">
    <source>
        <dbReference type="Google" id="ProtNLM"/>
    </source>
</evidence>
<dbReference type="SUPFAM" id="SSF110849">
    <property type="entry name" value="ParB/Sulfiredoxin"/>
    <property type="match status" value="1"/>
</dbReference>
<comment type="caution">
    <text evidence="1">The sequence shown here is derived from an EMBL/GenBank/DDBJ whole genome shotgun (WGS) entry which is preliminary data.</text>
</comment>
<protein>
    <recommendedName>
        <fullName evidence="3">ParB/Sulfiredoxin domain-containing protein</fullName>
    </recommendedName>
</protein>